<name>A0AAJ0I701_9PEZI</name>
<organism evidence="2 3">
    <name type="scientific">Neurospora hispaniola</name>
    <dbReference type="NCBI Taxonomy" id="588809"/>
    <lineage>
        <taxon>Eukaryota</taxon>
        <taxon>Fungi</taxon>
        <taxon>Dikarya</taxon>
        <taxon>Ascomycota</taxon>
        <taxon>Pezizomycotina</taxon>
        <taxon>Sordariomycetes</taxon>
        <taxon>Sordariomycetidae</taxon>
        <taxon>Sordariales</taxon>
        <taxon>Sordariaceae</taxon>
        <taxon>Neurospora</taxon>
    </lineage>
</organism>
<accession>A0AAJ0I701</accession>
<evidence type="ECO:0000313" key="2">
    <source>
        <dbReference type="EMBL" id="KAK3492129.1"/>
    </source>
</evidence>
<sequence length="274" mass="31492">MLEPTRFCRLVSGLIKDEEGYVVRLAAALLPTSRVLNGKNNKASENSFQSYLLLIYRTRALPKMSRRSQTSSRTTDSDLSSLPKLQEPVETSTSPDELVNNWENLLNHARMRKDFVKLGFDLSFPFEYAFPEWATHFNFEVYYLDPETAQRNATRYFNELRPHIDAALSIIEEADGDLLRIERRWELTTKSWSGELSKEEEEKCQPAISAIKKADGRTKMKKDGPYKTMKDIVEDVSDVYIEVSRFRNHMKEVGKILRSSGNLDIINALGNLTV</sequence>
<dbReference type="Proteomes" id="UP001285908">
    <property type="component" value="Unassembled WGS sequence"/>
</dbReference>
<evidence type="ECO:0000313" key="3">
    <source>
        <dbReference type="Proteomes" id="UP001285908"/>
    </source>
</evidence>
<proteinExistence type="predicted"/>
<dbReference type="GeneID" id="87877345"/>
<dbReference type="EMBL" id="JAULSX010000004">
    <property type="protein sequence ID" value="KAK3492129.1"/>
    <property type="molecule type" value="Genomic_DNA"/>
</dbReference>
<comment type="caution">
    <text evidence="2">The sequence shown here is derived from an EMBL/GenBank/DDBJ whole genome shotgun (WGS) entry which is preliminary data.</text>
</comment>
<feature type="compositionally biased region" description="Low complexity" evidence="1">
    <location>
        <begin position="67"/>
        <end position="82"/>
    </location>
</feature>
<evidence type="ECO:0000256" key="1">
    <source>
        <dbReference type="SAM" id="MobiDB-lite"/>
    </source>
</evidence>
<keyword evidence="3" id="KW-1185">Reference proteome</keyword>
<protein>
    <submittedName>
        <fullName evidence="2">Uncharacterized protein</fullName>
    </submittedName>
</protein>
<feature type="region of interest" description="Disordered" evidence="1">
    <location>
        <begin position="64"/>
        <end position="96"/>
    </location>
</feature>
<dbReference type="AlphaFoldDB" id="A0AAJ0I701"/>
<reference evidence="2 3" key="1">
    <citation type="journal article" date="2023" name="Mol. Phylogenet. Evol.">
        <title>Genome-scale phylogeny and comparative genomics of the fungal order Sordariales.</title>
        <authorList>
            <person name="Hensen N."/>
            <person name="Bonometti L."/>
            <person name="Westerberg I."/>
            <person name="Brannstrom I.O."/>
            <person name="Guillou S."/>
            <person name="Cros-Aarteil S."/>
            <person name="Calhoun S."/>
            <person name="Haridas S."/>
            <person name="Kuo A."/>
            <person name="Mondo S."/>
            <person name="Pangilinan J."/>
            <person name="Riley R."/>
            <person name="LaButti K."/>
            <person name="Andreopoulos B."/>
            <person name="Lipzen A."/>
            <person name="Chen C."/>
            <person name="Yan M."/>
            <person name="Daum C."/>
            <person name="Ng V."/>
            <person name="Clum A."/>
            <person name="Steindorff A."/>
            <person name="Ohm R.A."/>
            <person name="Martin F."/>
            <person name="Silar P."/>
            <person name="Natvig D.O."/>
            <person name="Lalanne C."/>
            <person name="Gautier V."/>
            <person name="Ament-Velasquez S.L."/>
            <person name="Kruys A."/>
            <person name="Hutchinson M.I."/>
            <person name="Powell A.J."/>
            <person name="Barry K."/>
            <person name="Miller A.N."/>
            <person name="Grigoriev I.V."/>
            <person name="Debuchy R."/>
            <person name="Gladieux P."/>
            <person name="Hiltunen Thoren M."/>
            <person name="Johannesson H."/>
        </authorList>
    </citation>
    <scope>NUCLEOTIDE SEQUENCE [LARGE SCALE GENOMIC DNA]</scope>
    <source>
        <strain evidence="2 3">FGSC 10403</strain>
    </source>
</reference>
<gene>
    <name evidence="2" type="ORF">B0T23DRAFT_420006</name>
</gene>
<dbReference type="RefSeq" id="XP_062692587.1">
    <property type="nucleotide sequence ID" value="XM_062839723.1"/>
</dbReference>